<dbReference type="AlphaFoldDB" id="A0A382DBI3"/>
<name>A0A382DBI3_9ZZZZ</name>
<gene>
    <name evidence="1" type="ORF">METZ01_LOCUS187837</name>
</gene>
<protein>
    <submittedName>
        <fullName evidence="1">Uncharacterized protein</fullName>
    </submittedName>
</protein>
<organism evidence="1">
    <name type="scientific">marine metagenome</name>
    <dbReference type="NCBI Taxonomy" id="408172"/>
    <lineage>
        <taxon>unclassified sequences</taxon>
        <taxon>metagenomes</taxon>
        <taxon>ecological metagenomes</taxon>
    </lineage>
</organism>
<proteinExistence type="predicted"/>
<sequence>MFELKSLHREAIARSLEKAQHYRLLNEPRVTESICNDILAVDPDNQQAIVFLMLAITDQFDIPSPAGIKQAMALTHRVTDEYQRLYCTGIIYERQAKAKLHQNYPDSHYDAYDFLREAMEWFEKAEALENDENDDAVLRWNSCARVIMDQKLKPRPKDDFTPYLE</sequence>
<accession>A0A382DBI3</accession>
<dbReference type="EMBL" id="UINC01038248">
    <property type="protein sequence ID" value="SVB34983.1"/>
    <property type="molecule type" value="Genomic_DNA"/>
</dbReference>
<reference evidence="1" key="1">
    <citation type="submission" date="2018-05" db="EMBL/GenBank/DDBJ databases">
        <authorList>
            <person name="Lanie J.A."/>
            <person name="Ng W.-L."/>
            <person name="Kazmierczak K.M."/>
            <person name="Andrzejewski T.M."/>
            <person name="Davidsen T.M."/>
            <person name="Wayne K.J."/>
            <person name="Tettelin H."/>
            <person name="Glass J.I."/>
            <person name="Rusch D."/>
            <person name="Podicherti R."/>
            <person name="Tsui H.-C.T."/>
            <person name="Winkler M.E."/>
        </authorList>
    </citation>
    <scope>NUCLEOTIDE SEQUENCE</scope>
</reference>
<evidence type="ECO:0000313" key="1">
    <source>
        <dbReference type="EMBL" id="SVB34983.1"/>
    </source>
</evidence>